<protein>
    <recommendedName>
        <fullName evidence="4">Acid-resistance membrane protein</fullName>
    </recommendedName>
</protein>
<name>A0A1Y5RCW7_9PROT</name>
<dbReference type="InParanoid" id="A0A1Y5RCW7"/>
<keyword evidence="1" id="KW-0472">Membrane</keyword>
<proteinExistence type="predicted"/>
<evidence type="ECO:0000256" key="1">
    <source>
        <dbReference type="SAM" id="Phobius"/>
    </source>
</evidence>
<evidence type="ECO:0000313" key="2">
    <source>
        <dbReference type="EMBL" id="SLN13672.1"/>
    </source>
</evidence>
<reference evidence="2 3" key="1">
    <citation type="submission" date="2017-03" db="EMBL/GenBank/DDBJ databases">
        <authorList>
            <person name="Afonso C.L."/>
            <person name="Miller P.J."/>
            <person name="Scott M.A."/>
            <person name="Spackman E."/>
            <person name="Goraichik I."/>
            <person name="Dimitrov K.M."/>
            <person name="Suarez D.L."/>
            <person name="Swayne D.E."/>
        </authorList>
    </citation>
    <scope>NUCLEOTIDE SEQUENCE [LARGE SCALE GENOMIC DNA]</scope>
    <source>
        <strain evidence="2 3">CECT 7691</strain>
    </source>
</reference>
<accession>A0A1Y5RCW7</accession>
<feature type="transmembrane region" description="Helical" evidence="1">
    <location>
        <begin position="52"/>
        <end position="74"/>
    </location>
</feature>
<dbReference type="EMBL" id="FWFR01000001">
    <property type="protein sequence ID" value="SLN13672.1"/>
    <property type="molecule type" value="Genomic_DNA"/>
</dbReference>
<sequence length="144" mass="14605">MSVGSKSTSPLAAVLAVNALSSALCGLALVTFAGTLASLFFAAPFTLLGLDAAGWLRIVGVGLLLFAADVLYVARRKLHWRAAIKAIIAADFGWVAGSVLLLVLAGEQFTGLGAIAVVAVALAVLVYAVLQTRGLGQLPASGRT</sequence>
<evidence type="ECO:0008006" key="4">
    <source>
        <dbReference type="Google" id="ProtNLM"/>
    </source>
</evidence>
<dbReference type="Proteomes" id="UP000193200">
    <property type="component" value="Unassembled WGS sequence"/>
</dbReference>
<feature type="transmembrane region" description="Helical" evidence="1">
    <location>
        <begin position="111"/>
        <end position="130"/>
    </location>
</feature>
<dbReference type="RefSeq" id="WP_139839479.1">
    <property type="nucleotide sequence ID" value="NZ_FWFR01000001.1"/>
</dbReference>
<keyword evidence="1" id="KW-1133">Transmembrane helix</keyword>
<feature type="transmembrane region" description="Helical" evidence="1">
    <location>
        <begin position="86"/>
        <end position="105"/>
    </location>
</feature>
<organism evidence="2 3">
    <name type="scientific">Oceanibacterium hippocampi</name>
    <dbReference type="NCBI Taxonomy" id="745714"/>
    <lineage>
        <taxon>Bacteria</taxon>
        <taxon>Pseudomonadati</taxon>
        <taxon>Pseudomonadota</taxon>
        <taxon>Alphaproteobacteria</taxon>
        <taxon>Sneathiellales</taxon>
        <taxon>Sneathiellaceae</taxon>
        <taxon>Oceanibacterium</taxon>
    </lineage>
</organism>
<keyword evidence="3" id="KW-1185">Reference proteome</keyword>
<dbReference type="OrthoDB" id="10009443at2"/>
<gene>
    <name evidence="2" type="ORF">OCH7691_00237</name>
</gene>
<dbReference type="AlphaFoldDB" id="A0A1Y5RCW7"/>
<evidence type="ECO:0000313" key="3">
    <source>
        <dbReference type="Proteomes" id="UP000193200"/>
    </source>
</evidence>
<keyword evidence="1" id="KW-0812">Transmembrane</keyword>